<keyword evidence="8" id="KW-1185">Reference proteome</keyword>
<comment type="similarity">
    <text evidence="2">Belongs to the cytochrome P450 family.</text>
</comment>
<accession>A0ABR2Y9V1</accession>
<evidence type="ECO:0000256" key="5">
    <source>
        <dbReference type="ARBA" id="ARBA00023004"/>
    </source>
</evidence>
<dbReference type="InterPro" id="IPR036396">
    <property type="entry name" value="Cyt_P450_sf"/>
</dbReference>
<dbReference type="Pfam" id="PF00067">
    <property type="entry name" value="p450"/>
    <property type="match status" value="2"/>
</dbReference>
<evidence type="ECO:0000256" key="3">
    <source>
        <dbReference type="ARBA" id="ARBA00022617"/>
    </source>
</evidence>
<dbReference type="PRINTS" id="PR00385">
    <property type="entry name" value="P450"/>
</dbReference>
<dbReference type="SUPFAM" id="SSF48264">
    <property type="entry name" value="Cytochrome P450"/>
    <property type="match status" value="2"/>
</dbReference>
<evidence type="ECO:0000256" key="6">
    <source>
        <dbReference type="SAM" id="Phobius"/>
    </source>
</evidence>
<dbReference type="EMBL" id="JARVKM010000001">
    <property type="protein sequence ID" value="KAK9783990.1"/>
    <property type="molecule type" value="Genomic_DNA"/>
</dbReference>
<dbReference type="InterPro" id="IPR050121">
    <property type="entry name" value="Cytochrome_P450_monoxygenase"/>
</dbReference>
<dbReference type="PANTHER" id="PTHR24305">
    <property type="entry name" value="CYTOCHROME P450"/>
    <property type="match status" value="1"/>
</dbReference>
<gene>
    <name evidence="7" type="ORF">SCAR479_00549</name>
</gene>
<evidence type="ECO:0000313" key="7">
    <source>
        <dbReference type="EMBL" id="KAK9783990.1"/>
    </source>
</evidence>
<keyword evidence="6" id="KW-1133">Transmembrane helix</keyword>
<protein>
    <submittedName>
        <fullName evidence="7">NAD(P)-binding domain-containing protein</fullName>
    </submittedName>
</protein>
<keyword evidence="4" id="KW-0479">Metal-binding</keyword>
<dbReference type="InterPro" id="IPR001128">
    <property type="entry name" value="Cyt_P450"/>
</dbReference>
<reference evidence="7 8" key="1">
    <citation type="submission" date="2024-02" db="EMBL/GenBank/DDBJ databases">
        <title>First draft genome assembly of two strains of Seiridium cardinale.</title>
        <authorList>
            <person name="Emiliani G."/>
            <person name="Scali E."/>
        </authorList>
    </citation>
    <scope>NUCLEOTIDE SEQUENCE [LARGE SCALE GENOMIC DNA]</scope>
    <source>
        <strain evidence="7 8">BM-138-000479</strain>
    </source>
</reference>
<keyword evidence="5" id="KW-0408">Iron</keyword>
<dbReference type="InterPro" id="IPR002401">
    <property type="entry name" value="Cyt_P450_E_grp-I"/>
</dbReference>
<keyword evidence="6" id="KW-0812">Transmembrane</keyword>
<name>A0ABR2Y9V1_9PEZI</name>
<evidence type="ECO:0000256" key="1">
    <source>
        <dbReference type="ARBA" id="ARBA00001971"/>
    </source>
</evidence>
<comment type="cofactor">
    <cofactor evidence="1">
        <name>heme</name>
        <dbReference type="ChEBI" id="CHEBI:30413"/>
    </cofactor>
</comment>
<organism evidence="7 8">
    <name type="scientific">Seiridium cardinale</name>
    <dbReference type="NCBI Taxonomy" id="138064"/>
    <lineage>
        <taxon>Eukaryota</taxon>
        <taxon>Fungi</taxon>
        <taxon>Dikarya</taxon>
        <taxon>Ascomycota</taxon>
        <taxon>Pezizomycotina</taxon>
        <taxon>Sordariomycetes</taxon>
        <taxon>Xylariomycetidae</taxon>
        <taxon>Amphisphaeriales</taxon>
        <taxon>Sporocadaceae</taxon>
        <taxon>Seiridium</taxon>
    </lineage>
</organism>
<dbReference type="CDD" id="cd11058">
    <property type="entry name" value="CYP60B-like"/>
    <property type="match status" value="2"/>
</dbReference>
<dbReference type="InterPro" id="IPR017972">
    <property type="entry name" value="Cyt_P450_CS"/>
</dbReference>
<dbReference type="PROSITE" id="PS00086">
    <property type="entry name" value="CYTOCHROME_P450"/>
    <property type="match status" value="1"/>
</dbReference>
<dbReference type="Gene3D" id="1.10.630.10">
    <property type="entry name" value="Cytochrome P450"/>
    <property type="match status" value="2"/>
</dbReference>
<proteinExistence type="inferred from homology"/>
<evidence type="ECO:0000313" key="8">
    <source>
        <dbReference type="Proteomes" id="UP001465668"/>
    </source>
</evidence>
<dbReference type="PRINTS" id="PR00463">
    <property type="entry name" value="EP450I"/>
</dbReference>
<keyword evidence="6" id="KW-0472">Membrane</keyword>
<dbReference type="Proteomes" id="UP001465668">
    <property type="component" value="Unassembled WGS sequence"/>
</dbReference>
<keyword evidence="3" id="KW-0349">Heme</keyword>
<evidence type="ECO:0000256" key="2">
    <source>
        <dbReference type="ARBA" id="ARBA00010617"/>
    </source>
</evidence>
<sequence length="937" mass="105968">MSSGWSLYLAGNAPDRVNIYLTIGAAAIFGYAIVIACRFAFDPLRHIPGPLICRVSRIPFVFWILSGKLPFKIKELHDEYGEAVRVAPDEVHFLAPEAWKDIYGPGGTHEFKKDLRAYPLPPNGAHDLLTANTQDHARQRRLLAHAFSEKILREQESLIGGYVHLFVEKLSKQVTHHQNGDYGMVDLEKWFNYCTFDIVGDLTFGKPFYCLQNSDYHPWVASIFAGIKAGTFANSAKYLPLVRSVILRFAAIIRPDLIQARLDRLRYSVESVDSRVNLKTDRPDFIGYITRGSDESEDVMSREELDANADLLVLAGSETTSTMLTGCAFNMLKNRYAYEKLVAEVFTHFKSQDDITFLSVQKLPYLNAFIQESFRMYPPVPIGVPRIVPEGGAQIAGFPIPQGTSVTVTQFAANHSAANFTDPERFIPERWMEAKGTAYEKDRLRVLGVCTVTVLTKRFFNDPLRSYPGPLFASLSRIPFVYWSIRGDQPFRIKDIHDKYGDVVRVAPDELSFRSPRAWKDIYGHKGGSRGHISFAKDPKVYNKPSSDVYDLLTADDETHSRQRRSLSHAFSDKALRAQEHIIQAHAIEVVRKFGEMTGASGCLQVDMVEWLNFYSADVNTDLTFGESLNSVTTGELHPWAKVMYSHIKANIPLNMSKYFPIMRPIFSRLSMGKELVEKRQSSYDEGLRMLNKRMSNPDDRGDFTGYMLQSLNGEDKRSVSFDEVHVNGTLLVLAASETTGSLLCGLMFYILANDTVRSRLEEEIHSAFEDESQITLAAATNLPFLHAVVEETLRIYPPVPIGLPRIVPKGGSIISGKFVPEGTTVSVAQYAAYRSETHFSDPDSFLPDRWLNVDNPAYAKDERQVVQAFSYGPRNCIGKHLAYAEARLIMCHLFWNFDLTLSSQCTDWDKQKIFIHWKKSPLLVKVQRRMRTSEGI</sequence>
<dbReference type="PANTHER" id="PTHR24305:SF210">
    <property type="entry name" value="CYTOCHROME P450 MONOOXYGENASE ASQL-RELATED"/>
    <property type="match status" value="1"/>
</dbReference>
<comment type="caution">
    <text evidence="7">The sequence shown here is derived from an EMBL/GenBank/DDBJ whole genome shotgun (WGS) entry which is preliminary data.</text>
</comment>
<evidence type="ECO:0000256" key="4">
    <source>
        <dbReference type="ARBA" id="ARBA00022723"/>
    </source>
</evidence>
<feature type="transmembrane region" description="Helical" evidence="6">
    <location>
        <begin position="20"/>
        <end position="41"/>
    </location>
</feature>